<dbReference type="RefSeq" id="WP_161799464.1">
    <property type="nucleotide sequence ID" value="NZ_JAKMUT010000005.1"/>
</dbReference>
<dbReference type="EMBL" id="JAKMUT010000005">
    <property type="protein sequence ID" value="MCZ9289903.1"/>
    <property type="molecule type" value="Genomic_DNA"/>
</dbReference>
<accession>A0A9X3LNK5</accession>
<dbReference type="Proteomes" id="UP001146469">
    <property type="component" value="Unassembled WGS sequence"/>
</dbReference>
<sequence>MFEQINNIFTQLTDFFGGFKSIFEGLGKVAGVINEWVNGKAEK</sequence>
<protein>
    <submittedName>
        <fullName evidence="1">PorACj family cell wall channel-forming small protein</fullName>
    </submittedName>
</protein>
<keyword evidence="2" id="KW-1185">Reference proteome</keyword>
<name>A0A9X3LNK5_9CORY</name>
<evidence type="ECO:0000313" key="1">
    <source>
        <dbReference type="EMBL" id="MCZ9289903.1"/>
    </source>
</evidence>
<gene>
    <name evidence="1" type="ORF">L8V00_06775</name>
</gene>
<dbReference type="AlphaFoldDB" id="A0A9X3LNK5"/>
<organism evidence="1 2">
    <name type="scientific">Corynebacterium evansiae</name>
    <dbReference type="NCBI Taxonomy" id="2913499"/>
    <lineage>
        <taxon>Bacteria</taxon>
        <taxon>Bacillati</taxon>
        <taxon>Actinomycetota</taxon>
        <taxon>Actinomycetes</taxon>
        <taxon>Mycobacteriales</taxon>
        <taxon>Corynebacteriaceae</taxon>
        <taxon>Corynebacterium</taxon>
    </lineage>
</organism>
<comment type="caution">
    <text evidence="1">The sequence shown here is derived from an EMBL/GenBank/DDBJ whole genome shotgun (WGS) entry which is preliminary data.</text>
</comment>
<evidence type="ECO:0000313" key="2">
    <source>
        <dbReference type="Proteomes" id="UP001146469"/>
    </source>
</evidence>
<proteinExistence type="predicted"/>
<dbReference type="NCBIfam" id="NF038022">
    <property type="entry name" value="PorACj_fam"/>
    <property type="match status" value="1"/>
</dbReference>
<reference evidence="1" key="1">
    <citation type="submission" date="2022-02" db="EMBL/GenBank/DDBJ databases">
        <title>Corynebacterium sp. from urogenital microbiome.</title>
        <authorList>
            <person name="Cappelli E.A."/>
            <person name="Ribeiro T.G."/>
            <person name="Peixe L."/>
        </authorList>
    </citation>
    <scope>NUCLEOTIDE SEQUENCE</scope>
    <source>
        <strain evidence="1">C8Ua_174</strain>
    </source>
</reference>